<proteinExistence type="predicted"/>
<dbReference type="Proteomes" id="UP001057402">
    <property type="component" value="Chromosome 6"/>
</dbReference>
<reference evidence="2" key="1">
    <citation type="journal article" date="2023" name="Front. Plant Sci.">
        <title>Chromosomal-level genome assembly of Melastoma candidum provides insights into trichome evolution.</title>
        <authorList>
            <person name="Zhong Y."/>
            <person name="Wu W."/>
            <person name="Sun C."/>
            <person name="Zou P."/>
            <person name="Liu Y."/>
            <person name="Dai S."/>
            <person name="Zhou R."/>
        </authorList>
    </citation>
    <scope>NUCLEOTIDE SEQUENCE [LARGE SCALE GENOMIC DNA]</scope>
</reference>
<evidence type="ECO:0000313" key="2">
    <source>
        <dbReference type="Proteomes" id="UP001057402"/>
    </source>
</evidence>
<protein>
    <submittedName>
        <fullName evidence="1">Uncharacterized protein</fullName>
    </submittedName>
</protein>
<sequence length="105" mass="10918">MKAPTFAKAVLPVLAIVVAILVAGSAAQSTICNVTVAGLETCLPAVRDPNPQPPTEACCKALKPANFPCFCQYKNNPIVKAMGIDINLAMKLPAKCNIKGAPSHC</sequence>
<comment type="caution">
    <text evidence="1">The sequence shown here is derived from an EMBL/GenBank/DDBJ whole genome shotgun (WGS) entry which is preliminary data.</text>
</comment>
<dbReference type="EMBL" id="CM042885">
    <property type="protein sequence ID" value="KAI4364518.1"/>
    <property type="molecule type" value="Genomic_DNA"/>
</dbReference>
<keyword evidence="2" id="KW-1185">Reference proteome</keyword>
<gene>
    <name evidence="1" type="ORF">MLD38_020598</name>
</gene>
<name>A0ACB9QED2_9MYRT</name>
<organism evidence="1 2">
    <name type="scientific">Melastoma candidum</name>
    <dbReference type="NCBI Taxonomy" id="119954"/>
    <lineage>
        <taxon>Eukaryota</taxon>
        <taxon>Viridiplantae</taxon>
        <taxon>Streptophyta</taxon>
        <taxon>Embryophyta</taxon>
        <taxon>Tracheophyta</taxon>
        <taxon>Spermatophyta</taxon>
        <taxon>Magnoliopsida</taxon>
        <taxon>eudicotyledons</taxon>
        <taxon>Gunneridae</taxon>
        <taxon>Pentapetalae</taxon>
        <taxon>rosids</taxon>
        <taxon>malvids</taxon>
        <taxon>Myrtales</taxon>
        <taxon>Melastomataceae</taxon>
        <taxon>Melastomatoideae</taxon>
        <taxon>Melastomateae</taxon>
        <taxon>Melastoma</taxon>
    </lineage>
</organism>
<evidence type="ECO:0000313" key="1">
    <source>
        <dbReference type="EMBL" id="KAI4364518.1"/>
    </source>
</evidence>
<accession>A0ACB9QED2</accession>